<protein>
    <submittedName>
        <fullName evidence="1">AlNc14C51G3980 protein</fullName>
    </submittedName>
</protein>
<dbReference type="EMBL" id="FR824096">
    <property type="protein sequence ID" value="CCA18457.1"/>
    <property type="molecule type" value="Genomic_DNA"/>
</dbReference>
<dbReference type="HOGENOM" id="CLU_1121767_0_0_1"/>
<reference evidence="1" key="2">
    <citation type="submission" date="2011-02" db="EMBL/GenBank/DDBJ databases">
        <authorList>
            <person name="MacLean D."/>
        </authorList>
    </citation>
    <scope>NUCLEOTIDE SEQUENCE</scope>
</reference>
<evidence type="ECO:0000313" key="1">
    <source>
        <dbReference type="EMBL" id="CCA18457.1"/>
    </source>
</evidence>
<accession>F0WBD3</accession>
<gene>
    <name evidence="1" type="primary">AlNc14C51G3980</name>
    <name evidence="1" type="ORF">ALNC14_046000</name>
</gene>
<reference evidence="1" key="1">
    <citation type="journal article" date="2011" name="PLoS Biol.">
        <title>Gene gain and loss during evolution of obligate parasitism in the white rust pathogen of Arabidopsis thaliana.</title>
        <authorList>
            <person name="Kemen E."/>
            <person name="Gardiner A."/>
            <person name="Schultz-Larsen T."/>
            <person name="Kemen A.C."/>
            <person name="Balmuth A.L."/>
            <person name="Robert-Seilaniantz A."/>
            <person name="Bailey K."/>
            <person name="Holub E."/>
            <person name="Studholme D.J."/>
            <person name="Maclean D."/>
            <person name="Jones J.D."/>
        </authorList>
    </citation>
    <scope>NUCLEOTIDE SEQUENCE</scope>
</reference>
<name>F0WBD3_9STRA</name>
<sequence length="248" mass="28399">MLRAGMELLDKNKLLNVILQRCFEEISTKVWRHVSTTSSCLYLKRDDWSGRIIYKSGQKNEELHPIQNQDADQLPALQIQVENSDPINTSEAPLDQPRGELHAPCNAGSALVASMTSKLAINNDELNLGTLVHLFFACTRYLREVVRRSTQSLCPIVQLEKLGDRRVCEQAMLIMYAYLHKRKMQSWPLLCNSITAWLHGRSLSIMKLHYEDATCHPHIRSNVRLGAKRDYIVPTAVFEIGHFHFKFG</sequence>
<dbReference type="AlphaFoldDB" id="F0WBD3"/>
<proteinExistence type="predicted"/>
<organism evidence="1">
    <name type="scientific">Albugo laibachii Nc14</name>
    <dbReference type="NCBI Taxonomy" id="890382"/>
    <lineage>
        <taxon>Eukaryota</taxon>
        <taxon>Sar</taxon>
        <taxon>Stramenopiles</taxon>
        <taxon>Oomycota</taxon>
        <taxon>Peronosporomycetes</taxon>
        <taxon>Albuginales</taxon>
        <taxon>Albuginaceae</taxon>
        <taxon>Albugo</taxon>
    </lineage>
</organism>